<dbReference type="RefSeq" id="WP_197996896.1">
    <property type="nucleotide sequence ID" value="NZ_CP036266.1"/>
</dbReference>
<organism evidence="1 2">
    <name type="scientific">Gimesia chilikensis</name>
    <dbReference type="NCBI Taxonomy" id="2605989"/>
    <lineage>
        <taxon>Bacteria</taxon>
        <taxon>Pseudomonadati</taxon>
        <taxon>Planctomycetota</taxon>
        <taxon>Planctomycetia</taxon>
        <taxon>Planctomycetales</taxon>
        <taxon>Planctomycetaceae</taxon>
        <taxon>Gimesia</taxon>
    </lineage>
</organism>
<reference evidence="1 2" key="1">
    <citation type="submission" date="2019-02" db="EMBL/GenBank/DDBJ databases">
        <title>Deep-cultivation of Planctomycetes and their phenomic and genomic characterization uncovers novel biology.</title>
        <authorList>
            <person name="Wiegand S."/>
            <person name="Jogler M."/>
            <person name="Boedeker C."/>
            <person name="Pinto D."/>
            <person name="Vollmers J."/>
            <person name="Rivas-Marin E."/>
            <person name="Kohn T."/>
            <person name="Peeters S.H."/>
            <person name="Heuer A."/>
            <person name="Rast P."/>
            <person name="Oberbeckmann S."/>
            <person name="Bunk B."/>
            <person name="Jeske O."/>
            <person name="Meyerdierks A."/>
            <person name="Storesund J.E."/>
            <person name="Kallscheuer N."/>
            <person name="Luecker S."/>
            <person name="Lage O.M."/>
            <person name="Pohl T."/>
            <person name="Merkel B.J."/>
            <person name="Hornburger P."/>
            <person name="Mueller R.-W."/>
            <person name="Bruemmer F."/>
            <person name="Labrenz M."/>
            <person name="Spormann A.M."/>
            <person name="Op den Camp H."/>
            <person name="Overmann J."/>
            <person name="Amann R."/>
            <person name="Jetten M.S.M."/>
            <person name="Mascher T."/>
            <person name="Medema M.H."/>
            <person name="Devos D.P."/>
            <person name="Kaster A.-K."/>
            <person name="Ovreas L."/>
            <person name="Rohde M."/>
            <person name="Galperin M.Y."/>
            <person name="Jogler C."/>
        </authorList>
    </citation>
    <scope>NUCLEOTIDE SEQUENCE [LARGE SCALE GENOMIC DNA]</scope>
    <source>
        <strain evidence="1 2">HG66A1</strain>
    </source>
</reference>
<keyword evidence="2" id="KW-1185">Reference proteome</keyword>
<sequence length="184" mass="20748">MPGMVPAGYLAKRVATETSWLANTQVEDIYALSNCISDDFGDYTQFWKHNNYWLFNSPAVLLDLAEEAGLDLTGTKLFYYEVFEQQYHATGSWQPFTVDNGLPTRVEVPPTKQLEGFDIVTFSLGPVPECSCLSCNLMAELVPVNRHCLLQTFEEAYTLLSADVFKDCEPGPYRIFAVYSVTEQ</sequence>
<evidence type="ECO:0000313" key="2">
    <source>
        <dbReference type="Proteomes" id="UP000320421"/>
    </source>
</evidence>
<proteinExistence type="predicted"/>
<dbReference type="EMBL" id="CP036266">
    <property type="protein sequence ID" value="QDT24562.1"/>
    <property type="molecule type" value="Genomic_DNA"/>
</dbReference>
<dbReference type="Proteomes" id="UP000320421">
    <property type="component" value="Chromosome"/>
</dbReference>
<accession>A0A517PYX2</accession>
<gene>
    <name evidence="1" type="ORF">HG66A1_63960</name>
</gene>
<evidence type="ECO:0000313" key="1">
    <source>
        <dbReference type="EMBL" id="QDT24562.1"/>
    </source>
</evidence>
<name>A0A517PYX2_9PLAN</name>
<protein>
    <submittedName>
        <fullName evidence="1">Uncharacterized protein</fullName>
    </submittedName>
</protein>
<dbReference type="AlphaFoldDB" id="A0A517PYX2"/>